<dbReference type="Proteomes" id="UP000249661">
    <property type="component" value="Unassembled WGS sequence"/>
</dbReference>
<dbReference type="EMBL" id="KZ824934">
    <property type="protein sequence ID" value="RAH74935.1"/>
    <property type="molecule type" value="Genomic_DNA"/>
</dbReference>
<reference evidence="1" key="1">
    <citation type="submission" date="2018-02" db="EMBL/GenBank/DDBJ databases">
        <title>The genomes of Aspergillus section Nigri reveals drivers in fungal speciation.</title>
        <authorList>
            <consortium name="DOE Joint Genome Institute"/>
            <person name="Vesth T.C."/>
            <person name="Nybo J."/>
            <person name="Theobald S."/>
            <person name="Brandl J."/>
            <person name="Frisvad J.C."/>
            <person name="Nielsen K.F."/>
            <person name="Lyhne E.K."/>
            <person name="Kogle M.E."/>
            <person name="Kuo A."/>
            <person name="Riley R."/>
            <person name="Clum A."/>
            <person name="Nolan M."/>
            <person name="Lipzen A."/>
            <person name="Salamov A."/>
            <person name="Henrissat B."/>
            <person name="Wiebenga A."/>
            <person name="De vries R.P."/>
            <person name="Grigoriev I.V."/>
            <person name="Mortensen U.H."/>
            <person name="Andersen M.R."/>
            <person name="Baker S.E."/>
        </authorList>
    </citation>
    <scope>NUCLEOTIDE SEQUENCE</scope>
    <source>
        <strain evidence="1">CBS 121060</strain>
    </source>
</reference>
<proteinExistence type="predicted"/>
<protein>
    <submittedName>
        <fullName evidence="1">Uncharacterized protein</fullName>
    </submittedName>
</protein>
<accession>A0ACD1HND2</accession>
<keyword evidence="2" id="KW-1185">Reference proteome</keyword>
<evidence type="ECO:0000313" key="1">
    <source>
        <dbReference type="EMBL" id="RAH74935.1"/>
    </source>
</evidence>
<evidence type="ECO:0000313" key="2">
    <source>
        <dbReference type="Proteomes" id="UP000249661"/>
    </source>
</evidence>
<gene>
    <name evidence="1" type="ORF">BO66DRAFT_434042</name>
</gene>
<name>A0ACD1HND2_9EURO</name>
<organism evidence="1 2">
    <name type="scientific">Aspergillus aculeatinus CBS 121060</name>
    <dbReference type="NCBI Taxonomy" id="1448322"/>
    <lineage>
        <taxon>Eukaryota</taxon>
        <taxon>Fungi</taxon>
        <taxon>Dikarya</taxon>
        <taxon>Ascomycota</taxon>
        <taxon>Pezizomycotina</taxon>
        <taxon>Eurotiomycetes</taxon>
        <taxon>Eurotiomycetidae</taxon>
        <taxon>Eurotiales</taxon>
        <taxon>Aspergillaceae</taxon>
        <taxon>Aspergillus</taxon>
        <taxon>Aspergillus subgen. Circumdati</taxon>
    </lineage>
</organism>
<sequence length="130" mass="13847">MSGIVRVAYGCETGDFLGDYGHVTQWSVMQLGFAVMCTCMPCFLTGLPVNEANGGDRLVWLVFRLPEQPNGVSMPSQSQTPARGDPNVPLTTVPQQQASCEQHDKQSAGDIRTVCSLGSSCAESQGEGYG</sequence>